<evidence type="ECO:0000256" key="1">
    <source>
        <dbReference type="SAM" id="Phobius"/>
    </source>
</evidence>
<organism evidence="2">
    <name type="scientific">Castor canadensis</name>
    <name type="common">American beaver</name>
    <dbReference type="NCBI Taxonomy" id="51338"/>
    <lineage>
        <taxon>Eukaryota</taxon>
        <taxon>Metazoa</taxon>
        <taxon>Chordata</taxon>
        <taxon>Craniata</taxon>
        <taxon>Vertebrata</taxon>
        <taxon>Euteleostomi</taxon>
        <taxon>Mammalia</taxon>
        <taxon>Eutheria</taxon>
        <taxon>Euarchontoglires</taxon>
        <taxon>Glires</taxon>
        <taxon>Rodentia</taxon>
        <taxon>Castorimorpha</taxon>
        <taxon>Castoridae</taxon>
        <taxon>Castor</taxon>
    </lineage>
</organism>
<dbReference type="Ensembl" id="ENSCCNT00000006882.1">
    <property type="protein sequence ID" value="ENSCCNP00000005218.1"/>
    <property type="gene ID" value="ENSCCNG00000005574.1"/>
</dbReference>
<name>A0A8C0W684_CASCN</name>
<accession>A0A8C0W684</accession>
<keyword evidence="1" id="KW-1133">Transmembrane helix</keyword>
<proteinExistence type="predicted"/>
<protein>
    <submittedName>
        <fullName evidence="2">Uncharacterized protein</fullName>
    </submittedName>
</protein>
<evidence type="ECO:0000313" key="2">
    <source>
        <dbReference type="Ensembl" id="ENSCCNP00000005218.1"/>
    </source>
</evidence>
<feature type="transmembrane region" description="Helical" evidence="1">
    <location>
        <begin position="20"/>
        <end position="43"/>
    </location>
</feature>
<dbReference type="AlphaFoldDB" id="A0A8C0W684"/>
<reference evidence="2" key="1">
    <citation type="submission" date="2023-09" db="UniProtKB">
        <authorList>
            <consortium name="Ensembl"/>
        </authorList>
    </citation>
    <scope>IDENTIFICATION</scope>
</reference>
<keyword evidence="1" id="KW-0812">Transmembrane</keyword>
<sequence length="177" mass="19980">MLLPSSPSWLEMVLEAASPWLLLLLAGASWILARVLTQIYAFYENFHRFHRFPQPPKRNWFMGHLGMVSDSMKEVTELVGNYPQCFITWLGPIVPVITLCHPDTIRPVLSASGTHRERAVDAMVHQRICSPHPTFCVAPAVARPLLLSSSLSALSIFHQLPFHCLPLQQSPHTHLPF</sequence>
<keyword evidence="1" id="KW-0472">Membrane</keyword>